<feature type="transmembrane region" description="Helical" evidence="1">
    <location>
        <begin position="206"/>
        <end position="231"/>
    </location>
</feature>
<dbReference type="AlphaFoldDB" id="A0AB38BKL6"/>
<evidence type="ECO:0000313" key="3">
    <source>
        <dbReference type="EMBL" id="SFI09442.1"/>
    </source>
</evidence>
<evidence type="ECO:0000313" key="4">
    <source>
        <dbReference type="Proteomes" id="UP000195947"/>
    </source>
</evidence>
<organism evidence="3 5">
    <name type="scientific">Trichococcus flocculiformis</name>
    <dbReference type="NCBI Taxonomy" id="82803"/>
    <lineage>
        <taxon>Bacteria</taxon>
        <taxon>Bacillati</taxon>
        <taxon>Bacillota</taxon>
        <taxon>Bacilli</taxon>
        <taxon>Lactobacillales</taxon>
        <taxon>Carnobacteriaceae</taxon>
        <taxon>Trichococcus</taxon>
    </lineage>
</organism>
<dbReference type="EMBL" id="FJMZ01000045">
    <property type="protein sequence ID" value="CZR02197.1"/>
    <property type="molecule type" value="Genomic_DNA"/>
</dbReference>
<keyword evidence="1" id="KW-1133">Transmembrane helix</keyword>
<keyword evidence="4" id="KW-1185">Reference proteome</keyword>
<keyword evidence="1" id="KW-0472">Membrane</keyword>
<evidence type="ECO:0008006" key="6">
    <source>
        <dbReference type="Google" id="ProtNLM"/>
    </source>
</evidence>
<dbReference type="EMBL" id="FOQC01000049">
    <property type="protein sequence ID" value="SFI09442.1"/>
    <property type="molecule type" value="Genomic_DNA"/>
</dbReference>
<proteinExistence type="predicted"/>
<accession>A0AB38BKL6</accession>
<dbReference type="Proteomes" id="UP000199686">
    <property type="component" value="Unassembled WGS sequence"/>
</dbReference>
<reference evidence="2 4" key="1">
    <citation type="submission" date="2016-02" db="EMBL/GenBank/DDBJ databases">
        <authorList>
            <person name="Strepis N."/>
        </authorList>
    </citation>
    <scope>NUCLEOTIDE SEQUENCE [LARGE SCALE GENOMIC DNA]</scope>
    <source>
        <strain evidence="2">Trichococcus flocculiformis</strain>
    </source>
</reference>
<feature type="transmembrane region" description="Helical" evidence="1">
    <location>
        <begin position="21"/>
        <end position="42"/>
    </location>
</feature>
<reference evidence="3 5" key="2">
    <citation type="submission" date="2016-10" db="EMBL/GenBank/DDBJ databases">
        <authorList>
            <person name="Varghese N."/>
            <person name="Submissions S."/>
        </authorList>
    </citation>
    <scope>NUCLEOTIDE SEQUENCE [LARGE SCALE GENOMIC DNA]</scope>
    <source>
        <strain evidence="3 5">DSM 2094</strain>
    </source>
</reference>
<dbReference type="RefSeq" id="WP_086990519.1">
    <property type="nucleotide sequence ID" value="NZ_FJMZ01000045.1"/>
</dbReference>
<dbReference type="Proteomes" id="UP000195947">
    <property type="component" value="Unassembled WGS sequence"/>
</dbReference>
<evidence type="ECO:0000313" key="5">
    <source>
        <dbReference type="Proteomes" id="UP000199686"/>
    </source>
</evidence>
<evidence type="ECO:0000313" key="2">
    <source>
        <dbReference type="EMBL" id="CZR02197.1"/>
    </source>
</evidence>
<protein>
    <recommendedName>
        <fullName evidence="6">Capsular polysaccharide biosynthesis protein</fullName>
    </recommendedName>
</protein>
<comment type="caution">
    <text evidence="3">The sequence shown here is derived from an EMBL/GenBank/DDBJ whole genome shotgun (WGS) entry which is preliminary data.</text>
</comment>
<gene>
    <name evidence="3" type="ORF">SAMN04488507_10496</name>
    <name evidence="2" type="ORF">TFLO_2718</name>
</gene>
<name>A0AB38BKL6_9LACT</name>
<evidence type="ECO:0000256" key="1">
    <source>
        <dbReference type="SAM" id="Phobius"/>
    </source>
</evidence>
<keyword evidence="1" id="KW-0812">Transmembrane</keyword>
<sequence>MNNKLPTFQDLKSFFKDNLRFIITIFVTMMIIYGLAVSYAIYSDSQIKETEEISTITGQVKPMLTVEDYTKLNKKAVSFRFYVENEQGAVYSNARLLKSILLSEEVLAQLESKVAIISPVVTKATPEDMLNVKFDSTTNALVIEVGTGDYNNNLDIAQVIFEDVKAGNIPSFETRQVVILTKPQEVNQSAESAMVSTKVNVSDTNYTLISVIVAIVSVLAGVFASVIRLIFKKEVSDVFNASFSEKDLVLDLTQISSEKERVAAAQQAVNHPQGRKCILTEISLPEPISAGLLSNNKQPDDQSENILITDSISNIPSNMEFDEIVIFLLKNTTTKEWYKSQRIQLANYRSDIKIILI</sequence>